<sequence length="430" mass="48148">MSSSGDVVKFWCRICLQYKCVEEMFQILPCLHMFCIECISEYKNTCKRSFDLATENIEGKDNTAERKTQPLCPNVDCFSLLKETNDRKLDLSRCDNEMCPRRLSFIILERLSCGHELCTTCLEEARKAQQPVCPVERCHEPLSDVADDADTCDGPCKQAFIDENFVTTKCCGAHLCFACAEKIFARTVTKDEELKCPNGCILKKARLPSTDTTDQPPTCKGKENCTGTVLNGFPSRGECDHEMCLQCLEEMIDDSQRSGAMPRCPNVTCNTFYCVDSVIALKALLPEKASYFNELALENQGYDAIRDESIATIEIDPKFKSAGRLLNVKVQMSDDDATFMVAFDCKGNLADFIREIRRELKIFPLDKVYGYYVRRCRDDDGKTPDEEITVDSSSVKRCIGELNLTADCTVIVDTNGIVQPKAATIANGGL</sequence>
<keyword evidence="1" id="KW-0479">Metal-binding</keyword>
<name>A0A0B2VKX5_TOXCA</name>
<accession>A0A0B2VKX5</accession>
<keyword evidence="2 4" id="KW-0863">Zinc-finger</keyword>
<evidence type="ECO:0000313" key="6">
    <source>
        <dbReference type="EMBL" id="KHN84151.1"/>
    </source>
</evidence>
<keyword evidence="7" id="KW-1185">Reference proteome</keyword>
<evidence type="ECO:0000313" key="7">
    <source>
        <dbReference type="Proteomes" id="UP000031036"/>
    </source>
</evidence>
<feature type="domain" description="RING-type" evidence="5">
    <location>
        <begin position="12"/>
        <end position="46"/>
    </location>
</feature>
<dbReference type="EMBL" id="JPKZ01001065">
    <property type="protein sequence ID" value="KHN84151.1"/>
    <property type="molecule type" value="Genomic_DNA"/>
</dbReference>
<dbReference type="OMA" id="YYMIKDE"/>
<proteinExistence type="predicted"/>
<dbReference type="GO" id="GO:0008270">
    <property type="term" value="F:zinc ion binding"/>
    <property type="evidence" value="ECO:0007669"/>
    <property type="project" value="UniProtKB-KW"/>
</dbReference>
<dbReference type="InterPro" id="IPR001841">
    <property type="entry name" value="Znf_RING"/>
</dbReference>
<evidence type="ECO:0000256" key="2">
    <source>
        <dbReference type="ARBA" id="ARBA00022771"/>
    </source>
</evidence>
<reference evidence="6 7" key="1">
    <citation type="submission" date="2014-11" db="EMBL/GenBank/DDBJ databases">
        <title>Genetic blueprint of the zoonotic pathogen Toxocara canis.</title>
        <authorList>
            <person name="Zhu X.-Q."/>
            <person name="Korhonen P.K."/>
            <person name="Cai H."/>
            <person name="Young N.D."/>
            <person name="Nejsum P."/>
            <person name="von Samson-Himmelstjerna G."/>
            <person name="Boag P.R."/>
            <person name="Tan P."/>
            <person name="Li Q."/>
            <person name="Min J."/>
            <person name="Yang Y."/>
            <person name="Wang X."/>
            <person name="Fang X."/>
            <person name="Hall R.S."/>
            <person name="Hofmann A."/>
            <person name="Sternberg P.W."/>
            <person name="Jex A.R."/>
            <person name="Gasser R.B."/>
        </authorList>
    </citation>
    <scope>NUCLEOTIDE SEQUENCE [LARGE SCALE GENOMIC DNA]</scope>
    <source>
        <strain evidence="6">PN_DK_2014</strain>
    </source>
</reference>
<evidence type="ECO:0000259" key="5">
    <source>
        <dbReference type="PROSITE" id="PS50089"/>
    </source>
</evidence>
<keyword evidence="3" id="KW-0862">Zinc</keyword>
<dbReference type="Proteomes" id="UP000031036">
    <property type="component" value="Unassembled WGS sequence"/>
</dbReference>
<evidence type="ECO:0000256" key="3">
    <source>
        <dbReference type="ARBA" id="ARBA00022833"/>
    </source>
</evidence>
<gene>
    <name evidence="6" type="ORF">Tcan_17944</name>
</gene>
<dbReference type="SMART" id="SM00184">
    <property type="entry name" value="RING"/>
    <property type="match status" value="2"/>
</dbReference>
<organism evidence="6 7">
    <name type="scientific">Toxocara canis</name>
    <name type="common">Canine roundworm</name>
    <dbReference type="NCBI Taxonomy" id="6265"/>
    <lineage>
        <taxon>Eukaryota</taxon>
        <taxon>Metazoa</taxon>
        <taxon>Ecdysozoa</taxon>
        <taxon>Nematoda</taxon>
        <taxon>Chromadorea</taxon>
        <taxon>Rhabditida</taxon>
        <taxon>Spirurina</taxon>
        <taxon>Ascaridomorpha</taxon>
        <taxon>Ascaridoidea</taxon>
        <taxon>Toxocaridae</taxon>
        <taxon>Toxocara</taxon>
    </lineage>
</organism>
<dbReference type="SUPFAM" id="SSF57850">
    <property type="entry name" value="RING/U-box"/>
    <property type="match status" value="2"/>
</dbReference>
<dbReference type="AlphaFoldDB" id="A0A0B2VKX5"/>
<dbReference type="OrthoDB" id="1711136at2759"/>
<dbReference type="PROSITE" id="PS50089">
    <property type="entry name" value="ZF_RING_2"/>
    <property type="match status" value="1"/>
</dbReference>
<evidence type="ECO:0000256" key="4">
    <source>
        <dbReference type="PROSITE-ProRule" id="PRU00175"/>
    </source>
</evidence>
<evidence type="ECO:0000256" key="1">
    <source>
        <dbReference type="ARBA" id="ARBA00022723"/>
    </source>
</evidence>
<comment type="caution">
    <text evidence="6">The sequence shown here is derived from an EMBL/GenBank/DDBJ whole genome shotgun (WGS) entry which is preliminary data.</text>
</comment>
<protein>
    <recommendedName>
        <fullName evidence="5">RING-type domain-containing protein</fullName>
    </recommendedName>
</protein>
<dbReference type="PROSITE" id="PS00518">
    <property type="entry name" value="ZF_RING_1"/>
    <property type="match status" value="3"/>
</dbReference>
<dbReference type="InterPro" id="IPR017907">
    <property type="entry name" value="Znf_RING_CS"/>
</dbReference>